<dbReference type="InterPro" id="IPR039528">
    <property type="entry name" value="DPM1-like"/>
</dbReference>
<dbReference type="GO" id="GO:0006506">
    <property type="term" value="P:GPI anchor biosynthetic process"/>
    <property type="evidence" value="ECO:0007669"/>
    <property type="project" value="TreeGrafter"/>
</dbReference>
<evidence type="ECO:0000313" key="6">
    <source>
        <dbReference type="Proteomes" id="UP000006055"/>
    </source>
</evidence>
<evidence type="ECO:0000256" key="3">
    <source>
        <dbReference type="ARBA" id="ARBA00022679"/>
    </source>
</evidence>
<dbReference type="Pfam" id="PF00535">
    <property type="entry name" value="Glycos_transf_2"/>
    <property type="match status" value="1"/>
</dbReference>
<dbReference type="Gene3D" id="3.90.550.10">
    <property type="entry name" value="Spore Coat Polysaccharide Biosynthesis Protein SpsA, Chain A"/>
    <property type="match status" value="1"/>
</dbReference>
<reference evidence="6" key="1">
    <citation type="submission" date="2012-06" db="EMBL/GenBank/DDBJ databases">
        <title>Complete sequence of chromosome of Desulfomonile tiedjei DSM 6799.</title>
        <authorList>
            <person name="Lucas S."/>
            <person name="Copeland A."/>
            <person name="Lapidus A."/>
            <person name="Glavina del Rio T."/>
            <person name="Dalin E."/>
            <person name="Tice H."/>
            <person name="Bruce D."/>
            <person name="Goodwin L."/>
            <person name="Pitluck S."/>
            <person name="Peters L."/>
            <person name="Ovchinnikova G."/>
            <person name="Zeytun A."/>
            <person name="Lu M."/>
            <person name="Kyrpides N."/>
            <person name="Mavromatis K."/>
            <person name="Ivanova N."/>
            <person name="Brettin T."/>
            <person name="Detter J.C."/>
            <person name="Han C."/>
            <person name="Larimer F."/>
            <person name="Land M."/>
            <person name="Hauser L."/>
            <person name="Markowitz V."/>
            <person name="Cheng J.-F."/>
            <person name="Hugenholtz P."/>
            <person name="Woyke T."/>
            <person name="Wu D."/>
            <person name="Spring S."/>
            <person name="Schroeder M."/>
            <person name="Brambilla E."/>
            <person name="Klenk H.-P."/>
            <person name="Eisen J.A."/>
        </authorList>
    </citation>
    <scope>NUCLEOTIDE SEQUENCE [LARGE SCALE GENOMIC DNA]</scope>
    <source>
        <strain evidence="6">ATCC 49306 / DSM 6799 / DCB-1</strain>
    </source>
</reference>
<evidence type="ECO:0000256" key="2">
    <source>
        <dbReference type="ARBA" id="ARBA00022676"/>
    </source>
</evidence>
<dbReference type="InterPro" id="IPR029044">
    <property type="entry name" value="Nucleotide-diphossugar_trans"/>
</dbReference>
<dbReference type="RefSeq" id="WP_014812580.1">
    <property type="nucleotide sequence ID" value="NC_018025.1"/>
</dbReference>
<comment type="similarity">
    <text evidence="1">Belongs to the glycosyltransferase 2 family.</text>
</comment>
<sequence>MNQDAQVSIVLATYNERENILDTINSIFEHVKDPVEIIVVDDNSADETWKLVEDLNDPRVVLIRRVDTRGLASAFNRGIIESRGRIVGWMDADMCMPPSMLPAMIKELDEYDIVVGSRYAPGGLDDRTPLRVISSRLINGLATLVLGYGIKDYDSGFVVLRRRVFDKVSIIPTGYGAYFMEFLYTCRKKGLTVLEMPYVFRDRAKGISKSAPSILKFFKTGMQYVLRIFTARLRRID</sequence>
<evidence type="ECO:0000313" key="5">
    <source>
        <dbReference type="EMBL" id="AFM27473.1"/>
    </source>
</evidence>
<dbReference type="GO" id="GO:0035269">
    <property type="term" value="P:protein O-linked glycosylation via mannose"/>
    <property type="evidence" value="ECO:0007669"/>
    <property type="project" value="TreeGrafter"/>
</dbReference>
<organism evidence="5 6">
    <name type="scientific">Desulfomonile tiedjei (strain ATCC 49306 / DSM 6799 / DCB-1)</name>
    <dbReference type="NCBI Taxonomy" id="706587"/>
    <lineage>
        <taxon>Bacteria</taxon>
        <taxon>Pseudomonadati</taxon>
        <taxon>Thermodesulfobacteriota</taxon>
        <taxon>Desulfomonilia</taxon>
        <taxon>Desulfomonilales</taxon>
        <taxon>Desulfomonilaceae</taxon>
        <taxon>Desulfomonile</taxon>
    </lineage>
</organism>
<keyword evidence="3 5" id="KW-0808">Transferase</keyword>
<protein>
    <submittedName>
        <fullName evidence="5">Glycosyl transferase</fullName>
    </submittedName>
</protein>
<dbReference type="STRING" id="706587.Desti_4859"/>
<proteinExistence type="inferred from homology"/>
<dbReference type="eggNOG" id="COG0463">
    <property type="taxonomic scope" value="Bacteria"/>
</dbReference>
<dbReference type="KEGG" id="dti:Desti_4859"/>
<dbReference type="HOGENOM" id="CLU_033536_13_1_7"/>
<dbReference type="OrthoDB" id="9802649at2"/>
<name>I4CD32_DESTA</name>
<dbReference type="PANTHER" id="PTHR43398">
    <property type="entry name" value="DOLICHOL-PHOSPHATE MANNOSYLTRANSFERASE SUBUNIT 1"/>
    <property type="match status" value="1"/>
</dbReference>
<feature type="domain" description="Glycosyltransferase 2-like" evidence="4">
    <location>
        <begin position="8"/>
        <end position="168"/>
    </location>
</feature>
<dbReference type="GO" id="GO:0016020">
    <property type="term" value="C:membrane"/>
    <property type="evidence" value="ECO:0007669"/>
    <property type="project" value="GOC"/>
</dbReference>
<keyword evidence="6" id="KW-1185">Reference proteome</keyword>
<gene>
    <name evidence="5" type="ordered locus">Desti_4859</name>
</gene>
<evidence type="ECO:0000259" key="4">
    <source>
        <dbReference type="Pfam" id="PF00535"/>
    </source>
</evidence>
<dbReference type="PANTHER" id="PTHR43398:SF1">
    <property type="entry name" value="DOLICHOL-PHOSPHATE MANNOSYLTRANSFERASE SUBUNIT 1"/>
    <property type="match status" value="1"/>
</dbReference>
<dbReference type="InterPro" id="IPR001173">
    <property type="entry name" value="Glyco_trans_2-like"/>
</dbReference>
<evidence type="ECO:0000256" key="1">
    <source>
        <dbReference type="ARBA" id="ARBA00006739"/>
    </source>
</evidence>
<accession>I4CD32</accession>
<dbReference type="Proteomes" id="UP000006055">
    <property type="component" value="Chromosome"/>
</dbReference>
<dbReference type="AlphaFoldDB" id="I4CD32"/>
<keyword evidence="2" id="KW-0328">Glycosyltransferase</keyword>
<dbReference type="GO" id="GO:0006488">
    <property type="term" value="P:dolichol-linked oligosaccharide biosynthetic process"/>
    <property type="evidence" value="ECO:0007669"/>
    <property type="project" value="TreeGrafter"/>
</dbReference>
<dbReference type="GO" id="GO:0004582">
    <property type="term" value="F:dolichyl-phosphate beta-D-mannosyltransferase activity"/>
    <property type="evidence" value="ECO:0007669"/>
    <property type="project" value="InterPro"/>
</dbReference>
<dbReference type="EMBL" id="CP003360">
    <property type="protein sequence ID" value="AFM27473.1"/>
    <property type="molecule type" value="Genomic_DNA"/>
</dbReference>
<dbReference type="SUPFAM" id="SSF53448">
    <property type="entry name" value="Nucleotide-diphospho-sugar transferases"/>
    <property type="match status" value="1"/>
</dbReference>